<feature type="region of interest" description="Disordered" evidence="1">
    <location>
        <begin position="127"/>
        <end position="178"/>
    </location>
</feature>
<sequence length="282" mass="32015">MSTERATWSYTYEKGLLDILKEFVNIPIFKGQNGWTSEGWRNIINKFNDIARKGERELKGNFKIIKEARKSGVGWNDTLGMIIAEPKGWEKLIKDNHKVAKFRKKSFPLYNSLELLYEGSVATGDLNFTSIEPTPQRTEPTPQRAEPTPQRSELRAEPTPQRSISEQSNHSMASIDRNPLSFGLGGVESIEVQSAPASRNSVDQDVTGGKKCKQKKLEEKKRREEDYSIDKCIDIVDAMEGLSDEQKADANEVFQSETNRKILVGTKNPSVRLIWLKKKIAR</sequence>
<dbReference type="HOGENOM" id="CLU_028568_0_0_1"/>
<evidence type="ECO:0000256" key="1">
    <source>
        <dbReference type="SAM" id="MobiDB-lite"/>
    </source>
</evidence>
<feature type="compositionally biased region" description="Low complexity" evidence="1">
    <location>
        <begin position="132"/>
        <end position="144"/>
    </location>
</feature>
<dbReference type="InParanoid" id="K3Y2W6"/>
<protein>
    <recommendedName>
        <fullName evidence="2">Myb/SANT-like domain-containing protein</fullName>
    </recommendedName>
</protein>
<feature type="compositionally biased region" description="Polar residues" evidence="1">
    <location>
        <begin position="160"/>
        <end position="172"/>
    </location>
</feature>
<dbReference type="AlphaFoldDB" id="K3Y2W6"/>
<evidence type="ECO:0000313" key="3">
    <source>
        <dbReference type="EnsemblPlants" id="KQL10857"/>
    </source>
</evidence>
<dbReference type="EnsemblPlants" id="KQL10857">
    <property type="protein sequence ID" value="KQL10857"/>
    <property type="gene ID" value="SETIT_008549mg"/>
</dbReference>
<dbReference type="Pfam" id="PF12776">
    <property type="entry name" value="Myb_DNA-bind_3"/>
    <property type="match status" value="1"/>
</dbReference>
<reference evidence="3" key="2">
    <citation type="submission" date="2018-08" db="UniProtKB">
        <authorList>
            <consortium name="EnsemblPlants"/>
        </authorList>
    </citation>
    <scope>IDENTIFICATION</scope>
    <source>
        <strain evidence="3">Yugu1</strain>
    </source>
</reference>
<keyword evidence="4" id="KW-1185">Reference proteome</keyword>
<feature type="domain" description="Myb/SANT-like" evidence="2">
    <location>
        <begin position="7"/>
        <end position="91"/>
    </location>
</feature>
<evidence type="ECO:0000259" key="2">
    <source>
        <dbReference type="Pfam" id="PF12776"/>
    </source>
</evidence>
<dbReference type="eggNOG" id="ENOG502RRRG">
    <property type="taxonomic scope" value="Eukaryota"/>
</dbReference>
<dbReference type="OMA" id="IAERVIW"/>
<feature type="region of interest" description="Disordered" evidence="1">
    <location>
        <begin position="192"/>
        <end position="220"/>
    </location>
</feature>
<dbReference type="PANTHER" id="PTHR46934:SF9">
    <property type="entry name" value="MYB_SANT-LIKE DOMAIN-CONTAINING PROTEIN"/>
    <property type="match status" value="1"/>
</dbReference>
<dbReference type="Proteomes" id="UP000004995">
    <property type="component" value="Unassembled WGS sequence"/>
</dbReference>
<reference evidence="4" key="1">
    <citation type="journal article" date="2012" name="Nat. Biotechnol.">
        <title>Reference genome sequence of the model plant Setaria.</title>
        <authorList>
            <person name="Bennetzen J.L."/>
            <person name="Schmutz J."/>
            <person name="Wang H."/>
            <person name="Percifield R."/>
            <person name="Hawkins J."/>
            <person name="Pontaroli A.C."/>
            <person name="Estep M."/>
            <person name="Feng L."/>
            <person name="Vaughn J.N."/>
            <person name="Grimwood J."/>
            <person name="Jenkins J."/>
            <person name="Barry K."/>
            <person name="Lindquist E."/>
            <person name="Hellsten U."/>
            <person name="Deshpande S."/>
            <person name="Wang X."/>
            <person name="Wu X."/>
            <person name="Mitros T."/>
            <person name="Triplett J."/>
            <person name="Yang X."/>
            <person name="Ye C.Y."/>
            <person name="Mauro-Herrera M."/>
            <person name="Wang L."/>
            <person name="Li P."/>
            <person name="Sharma M."/>
            <person name="Sharma R."/>
            <person name="Ronald P.C."/>
            <person name="Panaud O."/>
            <person name="Kellogg E.A."/>
            <person name="Brutnell T.P."/>
            <person name="Doust A.N."/>
            <person name="Tuskan G.A."/>
            <person name="Rokhsar D."/>
            <person name="Devos K.M."/>
        </authorList>
    </citation>
    <scope>NUCLEOTIDE SEQUENCE [LARGE SCALE GENOMIC DNA]</scope>
    <source>
        <strain evidence="4">cv. Yugu1</strain>
    </source>
</reference>
<name>K3Y2W6_SETIT</name>
<dbReference type="PANTHER" id="PTHR46934">
    <property type="entry name" value="MYB_DNA-BIND_3 DOMAIN-CONTAINING PROTEIN-RELATED"/>
    <property type="match status" value="1"/>
</dbReference>
<evidence type="ECO:0000313" key="4">
    <source>
        <dbReference type="Proteomes" id="UP000004995"/>
    </source>
</evidence>
<dbReference type="Gramene" id="KQL10857">
    <property type="protein sequence ID" value="KQL10857"/>
    <property type="gene ID" value="SETIT_008549mg"/>
</dbReference>
<dbReference type="EMBL" id="AGNK02002530">
    <property type="status" value="NOT_ANNOTATED_CDS"/>
    <property type="molecule type" value="Genomic_DNA"/>
</dbReference>
<organism evidence="3 4">
    <name type="scientific">Setaria italica</name>
    <name type="common">Foxtail millet</name>
    <name type="synonym">Panicum italicum</name>
    <dbReference type="NCBI Taxonomy" id="4555"/>
    <lineage>
        <taxon>Eukaryota</taxon>
        <taxon>Viridiplantae</taxon>
        <taxon>Streptophyta</taxon>
        <taxon>Embryophyta</taxon>
        <taxon>Tracheophyta</taxon>
        <taxon>Spermatophyta</taxon>
        <taxon>Magnoliopsida</taxon>
        <taxon>Liliopsida</taxon>
        <taxon>Poales</taxon>
        <taxon>Poaceae</taxon>
        <taxon>PACMAD clade</taxon>
        <taxon>Panicoideae</taxon>
        <taxon>Panicodae</taxon>
        <taxon>Paniceae</taxon>
        <taxon>Cenchrinae</taxon>
        <taxon>Setaria</taxon>
    </lineage>
</organism>
<dbReference type="InterPro" id="IPR024752">
    <property type="entry name" value="Myb/SANT-like_dom"/>
</dbReference>
<feature type="compositionally biased region" description="Polar residues" evidence="1">
    <location>
        <begin position="192"/>
        <end position="204"/>
    </location>
</feature>
<proteinExistence type="predicted"/>
<accession>K3Y2W6</accession>